<keyword evidence="6" id="KW-1185">Reference proteome</keyword>
<keyword evidence="3 4" id="KW-0479">Metal-binding</keyword>
<sequence length="264" mass="28889">MSGLTIGEAIRRIQTASGVEPQEDTVDTLKAGDPSQPLRGVLVCFTATADVIREAAACGANLIVTHEPTWYSHLDETKGLEDDPVYLAKRALVDGHGLAIWRFHDDWHRRRPDGIQEGMLRRLGWPAPADGGHGAVVQLPEQPLREVVRQLKERLGVSHVRVVGDSEWIVSRIAMQVGAPGGERQMQAAMRDDVDAVLCGETVEWMTAEYVRDAALLGRRRALLVVGHFHSESVGMDYLAEWIAPLLGGAPVAYAASGDPYLYL</sequence>
<dbReference type="EMBL" id="CP051428">
    <property type="protein sequence ID" value="QJC53527.1"/>
    <property type="molecule type" value="Genomic_DNA"/>
</dbReference>
<name>A0A6H2H1J6_9BACL</name>
<dbReference type="InterPro" id="IPR036069">
    <property type="entry name" value="DUF34/NIF3_sf"/>
</dbReference>
<dbReference type="Gene3D" id="3.40.1390.30">
    <property type="entry name" value="NIF3 (NGG1p interacting factor 3)-like"/>
    <property type="match status" value="2"/>
</dbReference>
<evidence type="ECO:0000256" key="3">
    <source>
        <dbReference type="ARBA" id="ARBA00022723"/>
    </source>
</evidence>
<dbReference type="InterPro" id="IPR002678">
    <property type="entry name" value="DUF34/NIF3"/>
</dbReference>
<dbReference type="KEGG" id="palr:HGI30_19620"/>
<protein>
    <recommendedName>
        <fullName evidence="2">GTP cyclohydrolase 1 type 2 homolog</fullName>
    </recommendedName>
</protein>
<comment type="similarity">
    <text evidence="1">Belongs to the GTP cyclohydrolase I type 2/NIF3 family.</text>
</comment>
<evidence type="ECO:0000313" key="5">
    <source>
        <dbReference type="EMBL" id="QJC53527.1"/>
    </source>
</evidence>
<evidence type="ECO:0000256" key="4">
    <source>
        <dbReference type="PIRSR" id="PIRSR602678-1"/>
    </source>
</evidence>
<dbReference type="SUPFAM" id="SSF102705">
    <property type="entry name" value="NIF3 (NGG1p interacting factor 3)-like"/>
    <property type="match status" value="1"/>
</dbReference>
<dbReference type="AlphaFoldDB" id="A0A6H2H1J6"/>
<evidence type="ECO:0000256" key="2">
    <source>
        <dbReference type="ARBA" id="ARBA00022112"/>
    </source>
</evidence>
<evidence type="ECO:0000313" key="6">
    <source>
        <dbReference type="Proteomes" id="UP000502136"/>
    </source>
</evidence>
<accession>A0A6H2H1J6</accession>
<feature type="binding site" evidence="4">
    <location>
        <position position="66"/>
    </location>
    <ligand>
        <name>a divalent metal cation</name>
        <dbReference type="ChEBI" id="CHEBI:60240"/>
        <label>1</label>
    </ligand>
</feature>
<dbReference type="GO" id="GO:0005737">
    <property type="term" value="C:cytoplasm"/>
    <property type="evidence" value="ECO:0007669"/>
    <property type="project" value="TreeGrafter"/>
</dbReference>
<dbReference type="PANTHER" id="PTHR13799">
    <property type="entry name" value="NGG1 INTERACTING FACTOR 3"/>
    <property type="match status" value="1"/>
</dbReference>
<gene>
    <name evidence="5" type="ORF">HGI30_19620</name>
</gene>
<evidence type="ECO:0000256" key="1">
    <source>
        <dbReference type="ARBA" id="ARBA00006964"/>
    </source>
</evidence>
<dbReference type="PANTHER" id="PTHR13799:SF14">
    <property type="entry name" value="GTP CYCLOHYDROLASE 1 TYPE 2 HOMOLOG"/>
    <property type="match status" value="1"/>
</dbReference>
<feature type="binding site" evidence="4">
    <location>
        <position position="232"/>
    </location>
    <ligand>
        <name>a divalent metal cation</name>
        <dbReference type="ChEBI" id="CHEBI:60240"/>
        <label>1</label>
    </ligand>
</feature>
<dbReference type="RefSeq" id="WP_168909065.1">
    <property type="nucleotide sequence ID" value="NZ_CP051428.1"/>
</dbReference>
<proteinExistence type="inferred from homology"/>
<dbReference type="Proteomes" id="UP000502136">
    <property type="component" value="Chromosome"/>
</dbReference>
<feature type="binding site" evidence="4">
    <location>
        <position position="228"/>
    </location>
    <ligand>
        <name>a divalent metal cation</name>
        <dbReference type="ChEBI" id="CHEBI:60240"/>
        <label>1</label>
    </ligand>
</feature>
<organism evidence="5 6">
    <name type="scientific">Paenibacillus albicereus</name>
    <dbReference type="NCBI Taxonomy" id="2726185"/>
    <lineage>
        <taxon>Bacteria</taxon>
        <taxon>Bacillati</taxon>
        <taxon>Bacillota</taxon>
        <taxon>Bacilli</taxon>
        <taxon>Bacillales</taxon>
        <taxon>Paenibacillaceae</taxon>
        <taxon>Paenibacillus</taxon>
    </lineage>
</organism>
<reference evidence="5 6" key="1">
    <citation type="submission" date="2020-04" db="EMBL/GenBank/DDBJ databases">
        <title>Novel Paenibacillus strain UniB2 isolated from commercial digestive syrup.</title>
        <authorList>
            <person name="Thorat V."/>
            <person name="Kirdat K."/>
            <person name="Tiwarekar B."/>
            <person name="Yadav A."/>
        </authorList>
    </citation>
    <scope>NUCLEOTIDE SEQUENCE [LARGE SCALE GENOMIC DNA]</scope>
    <source>
        <strain evidence="5 6">UniB2</strain>
    </source>
</reference>
<dbReference type="GO" id="GO:0046872">
    <property type="term" value="F:metal ion binding"/>
    <property type="evidence" value="ECO:0007669"/>
    <property type="project" value="UniProtKB-KW"/>
</dbReference>
<dbReference type="Pfam" id="PF01784">
    <property type="entry name" value="DUF34_NIF3"/>
    <property type="match status" value="1"/>
</dbReference>